<feature type="region of interest" description="Disordered" evidence="2">
    <location>
        <begin position="880"/>
        <end position="900"/>
    </location>
</feature>
<dbReference type="Pfam" id="PF08191">
    <property type="entry name" value="LRR_adjacent"/>
    <property type="match status" value="3"/>
</dbReference>
<dbReference type="InterPro" id="IPR013783">
    <property type="entry name" value="Ig-like_fold"/>
</dbReference>
<reference evidence="4 5" key="1">
    <citation type="submission" date="2018-11" db="EMBL/GenBank/DDBJ databases">
        <title>Genome sequencing of Paenibacillus sp. KCOM 3021 (= ChDC PVNT-B20).</title>
        <authorList>
            <person name="Kook J.-K."/>
            <person name="Park S.-N."/>
            <person name="Lim Y.K."/>
        </authorList>
    </citation>
    <scope>NUCLEOTIDE SEQUENCE [LARGE SCALE GENOMIC DNA]</scope>
    <source>
        <strain evidence="4 5">KCOM 3021</strain>
    </source>
</reference>
<evidence type="ECO:0000256" key="2">
    <source>
        <dbReference type="SAM" id="MobiDB-lite"/>
    </source>
</evidence>
<accession>A0A3P3TWQ1</accession>
<dbReference type="Proteomes" id="UP000267017">
    <property type="component" value="Unassembled WGS sequence"/>
</dbReference>
<name>A0A3P3TWQ1_9BACL</name>
<dbReference type="AlphaFoldDB" id="A0A3P3TWQ1"/>
<dbReference type="Pfam" id="PF00041">
    <property type="entry name" value="fn3"/>
    <property type="match status" value="1"/>
</dbReference>
<dbReference type="OrthoDB" id="1937631at2"/>
<dbReference type="PROSITE" id="PS50853">
    <property type="entry name" value="FN3"/>
    <property type="match status" value="3"/>
</dbReference>
<dbReference type="InterPro" id="IPR012569">
    <property type="entry name" value="Inl_IR"/>
</dbReference>
<dbReference type="InterPro" id="IPR050964">
    <property type="entry name" value="Striated_Muscle_Regulatory"/>
</dbReference>
<keyword evidence="1" id="KW-0677">Repeat</keyword>
<evidence type="ECO:0000259" key="3">
    <source>
        <dbReference type="PROSITE" id="PS50853"/>
    </source>
</evidence>
<dbReference type="SUPFAM" id="SSF49265">
    <property type="entry name" value="Fibronectin type III"/>
    <property type="match status" value="4"/>
</dbReference>
<dbReference type="InterPro" id="IPR003961">
    <property type="entry name" value="FN3_dom"/>
</dbReference>
<protein>
    <recommendedName>
        <fullName evidence="3">Fibronectin type-III domain-containing protein</fullName>
    </recommendedName>
</protein>
<keyword evidence="5" id="KW-1185">Reference proteome</keyword>
<dbReference type="SMART" id="SM00060">
    <property type="entry name" value="FN3"/>
    <property type="match status" value="4"/>
</dbReference>
<dbReference type="PANTHER" id="PTHR13817">
    <property type="entry name" value="TITIN"/>
    <property type="match status" value="1"/>
</dbReference>
<feature type="compositionally biased region" description="Polar residues" evidence="2">
    <location>
        <begin position="880"/>
        <end position="889"/>
    </location>
</feature>
<feature type="domain" description="Fibronectin type-III" evidence="3">
    <location>
        <begin position="800"/>
        <end position="892"/>
    </location>
</feature>
<dbReference type="RefSeq" id="WP_128630152.1">
    <property type="nucleotide sequence ID" value="NZ_RRCN01000001.1"/>
</dbReference>
<feature type="domain" description="Fibronectin type-III" evidence="3">
    <location>
        <begin position="155"/>
        <end position="243"/>
    </location>
</feature>
<comment type="caution">
    <text evidence="4">The sequence shown here is derived from an EMBL/GenBank/DDBJ whole genome shotgun (WGS) entry which is preliminary data.</text>
</comment>
<dbReference type="InterPro" id="IPR036116">
    <property type="entry name" value="FN3_sf"/>
</dbReference>
<dbReference type="PANTHER" id="PTHR13817:SF151">
    <property type="entry name" value="TITIN"/>
    <property type="match status" value="1"/>
</dbReference>
<dbReference type="Gene3D" id="2.60.40.10">
    <property type="entry name" value="Immunoglobulins"/>
    <property type="match status" value="4"/>
</dbReference>
<sequence length="978" mass="104844">MKRIGHFLLVLAIFLSVVIVGPTGVSAASQYTGGLLDGEPVQVGAAVGQSSTAVKQITDGNIATYSSISGGNFIWYTFNSPVEISAVVAKYTGTVAAEFYDANNNLLQRYDLLNNDGIQTLPATVKGVSTVALKYTAGASATIYEWNVFTTPPVAPLPTTISWIQSGDKTVKLEWAATGAESYNVKRATSPGGPFILLKNVKETSYTDSTVTNGTTYYYVVSAVNKAGESVNSPEKSIKPDATRYTGGLLDWLTLQVGQSIFNPTSTSRVMTDNNIGTYTSLSGGNFVWYTFSSPVDISSVAAKYTGTIAVEFYDANNNLLQKYDLLNNDGIQALPTTVKGVSTVALKYTAGASATIYEWNVFTTPSAAPLPTTISWIQSGDKTVKLEWAATGAESYNVKRATSPGGPYILLTNNVKETSYTDTSVSNGTTYYYVVSAVNRAGESANSPEKGIKPDATKYTGGLLDWLTLQVGQSIFNPTSTSRAMTDNNTGTYTSISGGNFVWYTFSSPVDISTVAAKYTGTVAIEFYDANNILLQKYELLSNDGVQALPAPVQGVSTVALKYTAGSSATIYEWNVFTAPSAAPLPTTINWIQSGDKIVKLEWGATGAESYNVKRAISPGGTYILLTNVKGTSFADTTVTNGTTYYYVVSAVNRAGESANSPEKSIKPDATSYTGGLLDWLNLQVGQSISNPTSTSREMTDNNITTYTDISGGNFIWYTFASPMEISAVIVKNTGTLAVEFFDANNNLLQRYALLNNDEIQTLPTPVKGVSTVALKYTGSSARVYEWNVFGKGGEIPSPEEPLNLTATAGNKKVNLTWSGASKDVTGFNVKRSTVSGGPYDVINTVTSATYSTYTDNNVINGTTYYYIVTAITAAGESGSSNEVSATPQGDVVNPPDPGQEGERALLRLILINGIEKEYDLSMTEVNAFINWYEERANGSGSAMFAIDKHDNNKGPFVNRKDYVFFDKIITFEVNAY</sequence>
<dbReference type="CDD" id="cd00063">
    <property type="entry name" value="FN3"/>
    <property type="match status" value="3"/>
</dbReference>
<organism evidence="4 5">
    <name type="scientific">Paenibacillus oralis</name>
    <dbReference type="NCBI Taxonomy" id="2490856"/>
    <lineage>
        <taxon>Bacteria</taxon>
        <taxon>Bacillati</taxon>
        <taxon>Bacillota</taxon>
        <taxon>Bacilli</taxon>
        <taxon>Bacillales</taxon>
        <taxon>Paenibacillaceae</taxon>
        <taxon>Paenibacillus</taxon>
    </lineage>
</organism>
<proteinExistence type="predicted"/>
<evidence type="ECO:0000313" key="4">
    <source>
        <dbReference type="EMBL" id="RRJ62260.1"/>
    </source>
</evidence>
<feature type="domain" description="Fibronectin type-III" evidence="3">
    <location>
        <begin position="369"/>
        <end position="458"/>
    </location>
</feature>
<dbReference type="EMBL" id="RRCN01000001">
    <property type="protein sequence ID" value="RRJ62260.1"/>
    <property type="molecule type" value="Genomic_DNA"/>
</dbReference>
<evidence type="ECO:0000256" key="1">
    <source>
        <dbReference type="ARBA" id="ARBA00022737"/>
    </source>
</evidence>
<evidence type="ECO:0000313" key="5">
    <source>
        <dbReference type="Proteomes" id="UP000267017"/>
    </source>
</evidence>
<gene>
    <name evidence="4" type="ORF">EHV15_04320</name>
</gene>